<evidence type="ECO:0000256" key="1">
    <source>
        <dbReference type="ARBA" id="ARBA00004496"/>
    </source>
</evidence>
<dbReference type="Gene3D" id="3.30.70.330">
    <property type="match status" value="3"/>
</dbReference>
<dbReference type="NCBIfam" id="TIGR01648">
    <property type="entry name" value="hnRNP-R-Q"/>
    <property type="match status" value="1"/>
</dbReference>
<evidence type="ECO:0000256" key="2">
    <source>
        <dbReference type="ARBA" id="ARBA00022490"/>
    </source>
</evidence>
<dbReference type="Proteomes" id="UP000192578">
    <property type="component" value="Unassembled WGS sequence"/>
</dbReference>
<dbReference type="AlphaFoldDB" id="A0A1W0WKP2"/>
<keyword evidence="4 5" id="KW-0694">RNA-binding</keyword>
<gene>
    <name evidence="8" type="ORF">BV898_10136</name>
</gene>
<feature type="region of interest" description="Disordered" evidence="6">
    <location>
        <begin position="521"/>
        <end position="552"/>
    </location>
</feature>
<comment type="caution">
    <text evidence="8">The sequence shown here is derived from an EMBL/GenBank/DDBJ whole genome shotgun (WGS) entry which is preliminary data.</text>
</comment>
<keyword evidence="9" id="KW-1185">Reference proteome</keyword>
<comment type="subcellular location">
    <subcellularLocation>
        <location evidence="1">Cytoplasm</location>
    </subcellularLocation>
</comment>
<evidence type="ECO:0000256" key="5">
    <source>
        <dbReference type="PROSITE-ProRule" id="PRU00176"/>
    </source>
</evidence>
<organism evidence="8 9">
    <name type="scientific">Hypsibius exemplaris</name>
    <name type="common">Freshwater tardigrade</name>
    <dbReference type="NCBI Taxonomy" id="2072580"/>
    <lineage>
        <taxon>Eukaryota</taxon>
        <taxon>Metazoa</taxon>
        <taxon>Ecdysozoa</taxon>
        <taxon>Tardigrada</taxon>
        <taxon>Eutardigrada</taxon>
        <taxon>Parachela</taxon>
        <taxon>Hypsibioidea</taxon>
        <taxon>Hypsibiidae</taxon>
        <taxon>Hypsibius</taxon>
    </lineage>
</organism>
<evidence type="ECO:0000256" key="4">
    <source>
        <dbReference type="ARBA" id="ARBA00022884"/>
    </source>
</evidence>
<dbReference type="InterPro" id="IPR000504">
    <property type="entry name" value="RRM_dom"/>
</dbReference>
<dbReference type="SUPFAM" id="SSF54928">
    <property type="entry name" value="RNA-binding domain, RBD"/>
    <property type="match status" value="2"/>
</dbReference>
<dbReference type="OrthoDB" id="3800936at2759"/>
<dbReference type="InterPro" id="IPR035979">
    <property type="entry name" value="RBD_domain_sf"/>
</dbReference>
<evidence type="ECO:0000313" key="8">
    <source>
        <dbReference type="EMBL" id="OQV15747.1"/>
    </source>
</evidence>
<accession>A0A1W0WKP2</accession>
<dbReference type="PANTHER" id="PTHR21245">
    <property type="entry name" value="HETEROGENEOUS NUCLEAR RIBONUCLEOPROTEIN"/>
    <property type="match status" value="1"/>
</dbReference>
<dbReference type="Pfam" id="PF00076">
    <property type="entry name" value="RRM_1"/>
    <property type="match status" value="3"/>
</dbReference>
<evidence type="ECO:0000313" key="9">
    <source>
        <dbReference type="Proteomes" id="UP000192578"/>
    </source>
</evidence>
<proteinExistence type="predicted"/>
<feature type="domain" description="RRM" evidence="7">
    <location>
        <begin position="88"/>
        <end position="168"/>
    </location>
</feature>
<evidence type="ECO:0000256" key="6">
    <source>
        <dbReference type="SAM" id="MobiDB-lite"/>
    </source>
</evidence>
<dbReference type="InterPro" id="IPR012677">
    <property type="entry name" value="Nucleotide-bd_a/b_plait_sf"/>
</dbReference>
<keyword evidence="3" id="KW-0677">Repeat</keyword>
<sequence length="552" mass="63826">MDHPNGTLRHRQPGPAVHYHHNQRHHQQQHRHHPVPPSPPVRTQEEVEGILQTLQEETGYKSEQQHRVRRLLRQSSQGEAAMVQQRRCEIFIGRLPKDLLEDELFKMCSPFGEILEIRLMLHAECALWNRGFAFVVFSREAEAQAAIEKLDRSEIRPGMRIGVKRSVDNCRLFMGSLPRDKTKEDFETEIRKLPACAETMRKVIMYPAVQDRTKNRGFAFVEFASHREAAIARRQLMREKVQLWGKEICVDWAQPEGEVEQDVMNQVRIVYVRNLNMETTEETLLEIFSTVLENGRAIEKVKKLKDFAFVHFENRSDAQRALDTLNGHVVDGSQIEVMWAKPASAKARVVQQHQEAQRRSQQDVTLNHWLIPQQAYHQANQAHIFQMNSNFRFMNGFRSILPQRHFRNAAGTRTRFGRPHGGQFVEPFEMPFGPSGYPDNFHYPHQENFTPYHPGPYYNPTVMYHNGGPTTPPMPHPGSPAVFHYNPHHHVFPQHTGYQPQQQHQNHLPLEEQVSNLTTTTQVTDDDDDPHGHNGLPPLDSTATAHYVSGPR</sequence>
<protein>
    <submittedName>
        <fullName evidence="8">APOBEC1 complementation factor</fullName>
    </submittedName>
</protein>
<dbReference type="FunFam" id="3.30.70.330:FF:000022">
    <property type="entry name" value="APOBEC1 complementation factor isoform X1"/>
    <property type="match status" value="1"/>
</dbReference>
<dbReference type="CDD" id="cd12251">
    <property type="entry name" value="RRM3_hnRNPR_like"/>
    <property type="match status" value="1"/>
</dbReference>
<feature type="region of interest" description="Disordered" evidence="6">
    <location>
        <begin position="1"/>
        <end position="46"/>
    </location>
</feature>
<dbReference type="GO" id="GO:0005737">
    <property type="term" value="C:cytoplasm"/>
    <property type="evidence" value="ECO:0007669"/>
    <property type="project" value="UniProtKB-SubCell"/>
</dbReference>
<reference evidence="9" key="1">
    <citation type="submission" date="2017-01" db="EMBL/GenBank/DDBJ databases">
        <title>Comparative genomics of anhydrobiosis in the tardigrade Hypsibius dujardini.</title>
        <authorList>
            <person name="Yoshida Y."/>
            <person name="Koutsovoulos G."/>
            <person name="Laetsch D."/>
            <person name="Stevens L."/>
            <person name="Kumar S."/>
            <person name="Horikawa D."/>
            <person name="Ishino K."/>
            <person name="Komine S."/>
            <person name="Tomita M."/>
            <person name="Blaxter M."/>
            <person name="Arakawa K."/>
        </authorList>
    </citation>
    <scope>NUCLEOTIDE SEQUENCE [LARGE SCALE GENOMIC DNA]</scope>
    <source>
        <strain evidence="9">Z151</strain>
    </source>
</reference>
<dbReference type="InterPro" id="IPR006535">
    <property type="entry name" value="HnRNP_R/Q_splicing_fac"/>
</dbReference>
<feature type="compositionally biased region" description="Basic residues" evidence="6">
    <location>
        <begin position="8"/>
        <end position="34"/>
    </location>
</feature>
<keyword evidence="2" id="KW-0963">Cytoplasm</keyword>
<dbReference type="SMART" id="SM00360">
    <property type="entry name" value="RRM"/>
    <property type="match status" value="3"/>
</dbReference>
<dbReference type="PROSITE" id="PS50102">
    <property type="entry name" value="RRM"/>
    <property type="match status" value="3"/>
</dbReference>
<dbReference type="GO" id="GO:0003723">
    <property type="term" value="F:RNA binding"/>
    <property type="evidence" value="ECO:0007669"/>
    <property type="project" value="UniProtKB-UniRule"/>
</dbReference>
<name>A0A1W0WKP2_HYPEX</name>
<evidence type="ECO:0000259" key="7">
    <source>
        <dbReference type="PROSITE" id="PS50102"/>
    </source>
</evidence>
<feature type="domain" description="RRM" evidence="7">
    <location>
        <begin position="170"/>
        <end position="255"/>
    </location>
</feature>
<feature type="domain" description="RRM" evidence="7">
    <location>
        <begin position="268"/>
        <end position="342"/>
    </location>
</feature>
<evidence type="ECO:0000256" key="3">
    <source>
        <dbReference type="ARBA" id="ARBA00022737"/>
    </source>
</evidence>
<dbReference type="EMBL" id="MTYJ01000084">
    <property type="protein sequence ID" value="OQV15747.1"/>
    <property type="molecule type" value="Genomic_DNA"/>
</dbReference>